<dbReference type="Proteomes" id="UP000007590">
    <property type="component" value="Chromosome"/>
</dbReference>
<organism evidence="3 4">
    <name type="scientific">Solitalea canadensis (strain ATCC 29591 / DSM 3403 / JCM 21819 / LMG 8368 / NBRC 15130 / NCIMB 12057 / USAM 9D)</name>
    <name type="common">Flexibacter canadensis</name>
    <dbReference type="NCBI Taxonomy" id="929556"/>
    <lineage>
        <taxon>Bacteria</taxon>
        <taxon>Pseudomonadati</taxon>
        <taxon>Bacteroidota</taxon>
        <taxon>Sphingobacteriia</taxon>
        <taxon>Sphingobacteriales</taxon>
        <taxon>Sphingobacteriaceae</taxon>
        <taxon>Solitalea</taxon>
    </lineage>
</organism>
<dbReference type="KEGG" id="scn:Solca_0165"/>
<sequence>MRNTMRNYLLTLIILTILSPSAFGQQKKISKQVRFTADTLNNVYIPQNLEDCFGQLDKFWNDSTKTQAKQWTEDEFSANAHFGIGMWIRNNWQLWGGSRLSIFFNEMGIYHPDDMSGIIIHSYHRYLTGKTISLPDQVKYYQDY</sequence>
<gene>
    <name evidence="3" type="ordered locus">Solca_0165</name>
</gene>
<protein>
    <recommendedName>
        <fullName evidence="2">DUF6794 domain-containing protein</fullName>
    </recommendedName>
</protein>
<dbReference type="Pfam" id="PF20594">
    <property type="entry name" value="DUF6794"/>
    <property type="match status" value="1"/>
</dbReference>
<dbReference type="STRING" id="929556.Solca_0165"/>
<evidence type="ECO:0000259" key="2">
    <source>
        <dbReference type="Pfam" id="PF20594"/>
    </source>
</evidence>
<dbReference type="EMBL" id="CP003349">
    <property type="protein sequence ID" value="AFD05317.1"/>
    <property type="molecule type" value="Genomic_DNA"/>
</dbReference>
<feature type="domain" description="DUF6794" evidence="2">
    <location>
        <begin position="45"/>
        <end position="127"/>
    </location>
</feature>
<reference evidence="3" key="1">
    <citation type="submission" date="2012-02" db="EMBL/GenBank/DDBJ databases">
        <title>The complete genome of Solitalea canadensis DSM 3403.</title>
        <authorList>
            <consortium name="US DOE Joint Genome Institute (JGI-PGF)"/>
            <person name="Lucas S."/>
            <person name="Copeland A."/>
            <person name="Lapidus A."/>
            <person name="Glavina del Rio T."/>
            <person name="Dalin E."/>
            <person name="Tice H."/>
            <person name="Bruce D."/>
            <person name="Goodwin L."/>
            <person name="Pitluck S."/>
            <person name="Peters L."/>
            <person name="Ovchinnikova G."/>
            <person name="Lu M."/>
            <person name="Kyrpides N."/>
            <person name="Mavromatis K."/>
            <person name="Ivanova N."/>
            <person name="Brettin T."/>
            <person name="Detter J.C."/>
            <person name="Han C."/>
            <person name="Larimer F."/>
            <person name="Land M."/>
            <person name="Hauser L."/>
            <person name="Markowitz V."/>
            <person name="Cheng J.-F."/>
            <person name="Hugenholtz P."/>
            <person name="Woyke T."/>
            <person name="Wu D."/>
            <person name="Spring S."/>
            <person name="Schroeder M."/>
            <person name="Kopitz M."/>
            <person name="Brambilla E."/>
            <person name="Klenk H.-P."/>
            <person name="Eisen J.A."/>
        </authorList>
    </citation>
    <scope>NUCLEOTIDE SEQUENCE</scope>
    <source>
        <strain evidence="3">DSM 3403</strain>
    </source>
</reference>
<dbReference type="eggNOG" id="ENOG50334D7">
    <property type="taxonomic scope" value="Bacteria"/>
</dbReference>
<evidence type="ECO:0000313" key="4">
    <source>
        <dbReference type="Proteomes" id="UP000007590"/>
    </source>
</evidence>
<keyword evidence="4" id="KW-1185">Reference proteome</keyword>
<accession>H8KXM1</accession>
<feature type="chain" id="PRO_5003613307" description="DUF6794 domain-containing protein" evidence="1">
    <location>
        <begin position="25"/>
        <end position="144"/>
    </location>
</feature>
<feature type="signal peptide" evidence="1">
    <location>
        <begin position="1"/>
        <end position="24"/>
    </location>
</feature>
<evidence type="ECO:0000313" key="3">
    <source>
        <dbReference type="EMBL" id="AFD05317.1"/>
    </source>
</evidence>
<evidence type="ECO:0000256" key="1">
    <source>
        <dbReference type="SAM" id="SignalP"/>
    </source>
</evidence>
<proteinExistence type="predicted"/>
<dbReference type="HOGENOM" id="CLU_1795215_0_0_10"/>
<name>H8KXM1_SOLCM</name>
<dbReference type="InterPro" id="IPR046744">
    <property type="entry name" value="DUF6794"/>
</dbReference>
<keyword evidence="1" id="KW-0732">Signal</keyword>
<dbReference type="AlphaFoldDB" id="H8KXM1"/>